<comment type="caution">
    <text evidence="5">The sequence shown here is derived from an EMBL/GenBank/DDBJ whole genome shotgun (WGS) entry which is preliminary data.</text>
</comment>
<evidence type="ECO:0000256" key="2">
    <source>
        <dbReference type="SAM" id="MobiDB-lite"/>
    </source>
</evidence>
<sequence>MSKGTDVHETSSDDEADTPPPYTQNDVLNQAGLRTDMKGDGRIDITIDSGVARRFSQLLQKRSIKAEEPSLEITKSWNIPMNLVIQIVGSRGDVQPFIALGKELAKSNHRVRIATHSTFKSLVEAAGLEFFSIGGSPEDLMAYMVKNPSLLPSMRTLRSGDIQRKRAMISEMLYGCWESCIEAGPCGTPFVADAIIANPPSFAHIHCAQALGVPLHLMFTMPWTSTTAYPHPLANINYAGVDTSIANYISYGVVEFLTWQGLGDVINKFRGKLDLEPVPTSEGPGLAESLNIPTTYCWSPALIPKPADWSSAISVCGFSFRDPPDYKPPQHIADFLESGSTPIYIGFGSIVLEDPVGMSKVLVDAVQSSGVRAIISRGWSQLSAEVDSNTILFIDDCPHEWLFQHVAAVIHHGGAGTTACGLSNGRPTAIVPFFGDQPFWGNMVAEAGAGPEPIPWRSLDTATLSKAITCCLSPKTTSAAGRIAMRMREDTGVWTATRAFHCHLPLDTLPCSILPDQPASWILDKKSIRLSKLAATILVKNGYVQGKDLKSLATQPIFITHRRWDPLTAGSSALIGTAANMLKFAVGIVRAPYDEIQASAKQEKEMAKKQDMIVLDQDSGASRTTNTTTPASAAFRAIGASARSIGMFNASLFKGTMIDMPLAITEGLRAVPKLYGEDVQNHGVVDGWMSGGVVAGKSFAHGVASGFSDLVNLPLKGSEEEGALGFAKGVGKGTLGFTSKTTAALLGLVAYPGQGICKSIHKSVRSKTRKQVEKNKREEGAYLLSQNRDEGLEEKVVRLYDLLKNA</sequence>
<keyword evidence="1 5" id="KW-0808">Transferase</keyword>
<dbReference type="Pfam" id="PF03033">
    <property type="entry name" value="Glyco_transf_28"/>
    <property type="match status" value="1"/>
</dbReference>
<dbReference type="FunFam" id="3.40.50.2000:FF:000100">
    <property type="entry name" value="Glycosyltransferase family 1 protein"/>
    <property type="match status" value="1"/>
</dbReference>
<dbReference type="InterPro" id="IPR010610">
    <property type="entry name" value="EryCIII-like_C"/>
</dbReference>
<dbReference type="FunFam" id="3.40.50.2000:FF:000009">
    <property type="entry name" value="Sterol 3-beta-glucosyltransferase UGT80A2"/>
    <property type="match status" value="1"/>
</dbReference>
<evidence type="ECO:0000313" key="5">
    <source>
        <dbReference type="EMBL" id="TKX26895.1"/>
    </source>
</evidence>
<dbReference type="Pfam" id="PF06722">
    <property type="entry name" value="EryCIII-like_C"/>
    <property type="match status" value="1"/>
</dbReference>
<proteinExistence type="predicted"/>
<evidence type="ECO:0000259" key="3">
    <source>
        <dbReference type="Pfam" id="PF03033"/>
    </source>
</evidence>
<evidence type="ECO:0000259" key="4">
    <source>
        <dbReference type="Pfam" id="PF06722"/>
    </source>
</evidence>
<accession>A0A4U7BA50</accession>
<dbReference type="InterPro" id="IPR004276">
    <property type="entry name" value="GlycoTrans_28_N"/>
</dbReference>
<protein>
    <submittedName>
        <fullName evidence="5">Glucosyltransferase family 28 N-terminal domain-containing protein 2</fullName>
    </submittedName>
</protein>
<dbReference type="GO" id="GO:0016906">
    <property type="term" value="F:sterol 3-beta-glucosyltransferase activity"/>
    <property type="evidence" value="ECO:0007669"/>
    <property type="project" value="UniProtKB-ARBA"/>
</dbReference>
<dbReference type="CDD" id="cd03784">
    <property type="entry name" value="GT1_Gtf-like"/>
    <property type="match status" value="1"/>
</dbReference>
<organism evidence="5 6">
    <name type="scientific">Elsinoe australis</name>
    <dbReference type="NCBI Taxonomy" id="40998"/>
    <lineage>
        <taxon>Eukaryota</taxon>
        <taxon>Fungi</taxon>
        <taxon>Dikarya</taxon>
        <taxon>Ascomycota</taxon>
        <taxon>Pezizomycotina</taxon>
        <taxon>Dothideomycetes</taxon>
        <taxon>Dothideomycetidae</taxon>
        <taxon>Myriangiales</taxon>
        <taxon>Elsinoaceae</taxon>
        <taxon>Elsinoe</taxon>
    </lineage>
</organism>
<feature type="domain" description="Erythromycin biosynthesis protein CIII-like C-terminal" evidence="4">
    <location>
        <begin position="391"/>
        <end position="488"/>
    </location>
</feature>
<evidence type="ECO:0000256" key="1">
    <source>
        <dbReference type="ARBA" id="ARBA00022679"/>
    </source>
</evidence>
<feature type="domain" description="Glycosyltransferase family 28 N-terminal" evidence="3">
    <location>
        <begin position="84"/>
        <end position="230"/>
    </location>
</feature>
<dbReference type="Gene3D" id="3.40.50.2000">
    <property type="entry name" value="Glycogen Phosphorylase B"/>
    <property type="match status" value="2"/>
</dbReference>
<dbReference type="InterPro" id="IPR050426">
    <property type="entry name" value="Glycosyltransferase_28"/>
</dbReference>
<dbReference type="PANTHER" id="PTHR48050:SF27">
    <property type="entry name" value="GLUCOSYLTRANSFERASE, PUTATIVE (AFU_ORTHOLOGUE AFUA_7G04880)-RELATED"/>
    <property type="match status" value="1"/>
</dbReference>
<dbReference type="AlphaFoldDB" id="A0A4U7BA50"/>
<dbReference type="InterPro" id="IPR002213">
    <property type="entry name" value="UDP_glucos_trans"/>
</dbReference>
<name>A0A4U7BA50_9PEZI</name>
<dbReference type="Proteomes" id="UP000308133">
    <property type="component" value="Unassembled WGS sequence"/>
</dbReference>
<gene>
    <name evidence="5" type="ORF">C1H76_0832</name>
</gene>
<evidence type="ECO:0000313" key="6">
    <source>
        <dbReference type="Proteomes" id="UP000308133"/>
    </source>
</evidence>
<reference evidence="5 6" key="1">
    <citation type="submission" date="2018-02" db="EMBL/GenBank/DDBJ databases">
        <title>Draft genome sequences of Elsinoe sp., causing black scab on jojoba.</title>
        <authorList>
            <person name="Stodart B."/>
            <person name="Jeffress S."/>
            <person name="Ash G."/>
            <person name="Arun Chinnappa K."/>
        </authorList>
    </citation>
    <scope>NUCLEOTIDE SEQUENCE [LARGE SCALE GENOMIC DNA]</scope>
    <source>
        <strain evidence="5 6">Hillstone_2</strain>
    </source>
</reference>
<dbReference type="EMBL" id="PTQR01000010">
    <property type="protein sequence ID" value="TKX26895.1"/>
    <property type="molecule type" value="Genomic_DNA"/>
</dbReference>
<dbReference type="GO" id="GO:0005975">
    <property type="term" value="P:carbohydrate metabolic process"/>
    <property type="evidence" value="ECO:0007669"/>
    <property type="project" value="InterPro"/>
</dbReference>
<feature type="compositionally biased region" description="Basic and acidic residues" evidence="2">
    <location>
        <begin position="1"/>
        <end position="11"/>
    </location>
</feature>
<feature type="region of interest" description="Disordered" evidence="2">
    <location>
        <begin position="1"/>
        <end position="29"/>
    </location>
</feature>
<dbReference type="SUPFAM" id="SSF53756">
    <property type="entry name" value="UDP-Glycosyltransferase/glycogen phosphorylase"/>
    <property type="match status" value="1"/>
</dbReference>
<dbReference type="PANTHER" id="PTHR48050">
    <property type="entry name" value="STEROL 3-BETA-GLUCOSYLTRANSFERASE"/>
    <property type="match status" value="1"/>
</dbReference>